<dbReference type="PANTHER" id="PTHR30518:SF2">
    <property type="entry name" value="ENDOLYTIC MUREIN TRANSGLYCOSYLASE"/>
    <property type="match status" value="1"/>
</dbReference>
<evidence type="ECO:0000256" key="5">
    <source>
        <dbReference type="ARBA" id="ARBA00023239"/>
    </source>
</evidence>
<keyword evidence="4 7" id="KW-0472">Membrane</keyword>
<evidence type="ECO:0000313" key="8">
    <source>
        <dbReference type="EMBL" id="GAA0818989.1"/>
    </source>
</evidence>
<keyword evidence="5 7" id="KW-0456">Lyase</keyword>
<dbReference type="PANTHER" id="PTHR30518">
    <property type="entry name" value="ENDOLYTIC MUREIN TRANSGLYCOSYLASE"/>
    <property type="match status" value="1"/>
</dbReference>
<comment type="caution">
    <text evidence="8">The sequence shown here is derived from an EMBL/GenBank/DDBJ whole genome shotgun (WGS) entry which is preliminary data.</text>
</comment>
<keyword evidence="2 7" id="KW-0812">Transmembrane</keyword>
<keyword evidence="3 7" id="KW-1133">Transmembrane helix</keyword>
<evidence type="ECO:0000256" key="1">
    <source>
        <dbReference type="ARBA" id="ARBA00022475"/>
    </source>
</evidence>
<evidence type="ECO:0000256" key="6">
    <source>
        <dbReference type="ARBA" id="ARBA00023316"/>
    </source>
</evidence>
<dbReference type="HAMAP" id="MF_02065">
    <property type="entry name" value="MltG"/>
    <property type="match status" value="1"/>
</dbReference>
<keyword evidence="7" id="KW-0997">Cell inner membrane</keyword>
<dbReference type="InterPro" id="IPR003770">
    <property type="entry name" value="MLTG-like"/>
</dbReference>
<feature type="site" description="Important for catalytic activity" evidence="7">
    <location>
        <position position="215"/>
    </location>
</feature>
<evidence type="ECO:0000256" key="2">
    <source>
        <dbReference type="ARBA" id="ARBA00022692"/>
    </source>
</evidence>
<accession>A0ABN1L835</accession>
<dbReference type="Proteomes" id="UP001500021">
    <property type="component" value="Unassembled WGS sequence"/>
</dbReference>
<dbReference type="RefSeq" id="WP_343817501.1">
    <property type="nucleotide sequence ID" value="NZ_BAAAFA010000007.1"/>
</dbReference>
<reference evidence="8 9" key="1">
    <citation type="journal article" date="2019" name="Int. J. Syst. Evol. Microbiol.">
        <title>The Global Catalogue of Microorganisms (GCM) 10K type strain sequencing project: providing services to taxonomists for standard genome sequencing and annotation.</title>
        <authorList>
            <consortium name="The Broad Institute Genomics Platform"/>
            <consortium name="The Broad Institute Genome Sequencing Center for Infectious Disease"/>
            <person name="Wu L."/>
            <person name="Ma J."/>
        </authorList>
    </citation>
    <scope>NUCLEOTIDE SEQUENCE [LARGE SCALE GENOMIC DNA]</scope>
    <source>
        <strain evidence="8 9">JCM 15608</strain>
    </source>
</reference>
<keyword evidence="9" id="KW-1185">Reference proteome</keyword>
<dbReference type="Pfam" id="PF02618">
    <property type="entry name" value="YceG"/>
    <property type="match status" value="1"/>
</dbReference>
<dbReference type="EC" id="4.2.2.29" evidence="7"/>
<comment type="catalytic activity">
    <reaction evidence="7">
        <text>a peptidoglycan chain = a peptidoglycan chain with N-acetyl-1,6-anhydromuramyl-[peptide] at the reducing end + a peptidoglycan chain with N-acetylglucosamine at the non-reducing end.</text>
        <dbReference type="EC" id="4.2.2.29"/>
    </reaction>
</comment>
<name>A0ABN1L835_9GAMM</name>
<keyword evidence="6 7" id="KW-0961">Cell wall biogenesis/degradation</keyword>
<evidence type="ECO:0000256" key="4">
    <source>
        <dbReference type="ARBA" id="ARBA00023136"/>
    </source>
</evidence>
<comment type="similarity">
    <text evidence="7">Belongs to the transglycosylase MltG family.</text>
</comment>
<dbReference type="NCBIfam" id="TIGR00247">
    <property type="entry name" value="endolytic transglycosylase MltG"/>
    <property type="match status" value="1"/>
</dbReference>
<protein>
    <recommendedName>
        <fullName evidence="7">Endolytic murein transglycosylase</fullName>
        <ecNumber evidence="7">4.2.2.29</ecNumber>
    </recommendedName>
    <alternativeName>
        <fullName evidence="7">Peptidoglycan lytic transglycosylase</fullName>
    </alternativeName>
    <alternativeName>
        <fullName evidence="7">Peptidoglycan polymerization terminase</fullName>
    </alternativeName>
</protein>
<organism evidence="8 9">
    <name type="scientific">Colwellia asteriadis</name>
    <dbReference type="NCBI Taxonomy" id="517723"/>
    <lineage>
        <taxon>Bacteria</taxon>
        <taxon>Pseudomonadati</taxon>
        <taxon>Pseudomonadota</taxon>
        <taxon>Gammaproteobacteria</taxon>
        <taxon>Alteromonadales</taxon>
        <taxon>Colwelliaceae</taxon>
        <taxon>Colwellia</taxon>
    </lineage>
</organism>
<evidence type="ECO:0000256" key="7">
    <source>
        <dbReference type="HAMAP-Rule" id="MF_02065"/>
    </source>
</evidence>
<gene>
    <name evidence="7 8" type="primary">mltG</name>
    <name evidence="8" type="ORF">GCM10009111_22500</name>
</gene>
<keyword evidence="1 7" id="KW-1003">Cell membrane</keyword>
<dbReference type="CDD" id="cd08010">
    <property type="entry name" value="MltG_like"/>
    <property type="match status" value="1"/>
</dbReference>
<proteinExistence type="inferred from homology"/>
<evidence type="ECO:0000313" key="9">
    <source>
        <dbReference type="Proteomes" id="UP001500021"/>
    </source>
</evidence>
<evidence type="ECO:0000256" key="3">
    <source>
        <dbReference type="ARBA" id="ARBA00022989"/>
    </source>
</evidence>
<comment type="function">
    <text evidence="7">Functions as a peptidoglycan terminase that cleaves nascent peptidoglycan strands endolytically to terminate their elongation.</text>
</comment>
<dbReference type="Gene3D" id="3.30.160.60">
    <property type="entry name" value="Classic Zinc Finger"/>
    <property type="match status" value="2"/>
</dbReference>
<dbReference type="EMBL" id="BAAAFA010000007">
    <property type="protein sequence ID" value="GAA0818989.1"/>
    <property type="molecule type" value="Genomic_DNA"/>
</dbReference>
<sequence>MLRKIILVVLLLGLSALVIVSFNIKQAMQQSLPLSTPQLLTVVKGSSVNSFSKQLISLGWLNNSFYLKSYVKIFPQYAHIKAGTYQVTPQTNLQELLALLVSGKEHQFTITFIEGSTFKENLALLKADAHITQTLNGQAITDIAQLLNIEHENPEGWIFPDTYAFTSGTTDVALLTRAYKKMVKQLNRLWQTRAQELPYQSAYEVLIMASIIEKETSHIPEQPIISGVFLNRLRKNMRLQTDPTVIYGLGDRYQGDITYAHLREKTAYNTYRINGLPPTPIALPGLTALQATVNPATTDYYYFVSQGNGQHTFSRTLSEHNKAVKRYIEQQALKNKN</sequence>